<reference evidence="1" key="2">
    <citation type="submission" date="2023-06" db="EMBL/GenBank/DDBJ databases">
        <authorList>
            <consortium name="Lawrence Berkeley National Laboratory"/>
            <person name="Haridas S."/>
            <person name="Hensen N."/>
            <person name="Bonometti L."/>
            <person name="Westerberg I."/>
            <person name="Brannstrom I.O."/>
            <person name="Guillou S."/>
            <person name="Cros-Aarteil S."/>
            <person name="Calhoun S."/>
            <person name="Kuo A."/>
            <person name="Mondo S."/>
            <person name="Pangilinan J."/>
            <person name="Riley R."/>
            <person name="Labutti K."/>
            <person name="Andreopoulos B."/>
            <person name="Lipzen A."/>
            <person name="Chen C."/>
            <person name="Yanf M."/>
            <person name="Daum C."/>
            <person name="Ng V."/>
            <person name="Clum A."/>
            <person name="Steindorff A."/>
            <person name="Ohm R."/>
            <person name="Martin F."/>
            <person name="Silar P."/>
            <person name="Natvig D."/>
            <person name="Lalanne C."/>
            <person name="Gautier V."/>
            <person name="Ament-Velasquez S.L."/>
            <person name="Kruys A."/>
            <person name="Hutchinson M.I."/>
            <person name="Powell A.J."/>
            <person name="Barry K."/>
            <person name="Miller A.N."/>
            <person name="Grigoriev I.V."/>
            <person name="Debuchy R."/>
            <person name="Gladieux P."/>
            <person name="Thoren M.H."/>
            <person name="Johannesson H."/>
        </authorList>
    </citation>
    <scope>NUCLEOTIDE SEQUENCE</scope>
    <source>
        <strain evidence="1">SMH4131-1</strain>
    </source>
</reference>
<dbReference type="EMBL" id="JAUEPO010000004">
    <property type="protein sequence ID" value="KAK3323870.1"/>
    <property type="molecule type" value="Genomic_DNA"/>
</dbReference>
<reference evidence="1" key="1">
    <citation type="journal article" date="2023" name="Mol. Phylogenet. Evol.">
        <title>Genome-scale phylogeny and comparative genomics of the fungal order Sordariales.</title>
        <authorList>
            <person name="Hensen N."/>
            <person name="Bonometti L."/>
            <person name="Westerberg I."/>
            <person name="Brannstrom I.O."/>
            <person name="Guillou S."/>
            <person name="Cros-Aarteil S."/>
            <person name="Calhoun S."/>
            <person name="Haridas S."/>
            <person name="Kuo A."/>
            <person name="Mondo S."/>
            <person name="Pangilinan J."/>
            <person name="Riley R."/>
            <person name="LaButti K."/>
            <person name="Andreopoulos B."/>
            <person name="Lipzen A."/>
            <person name="Chen C."/>
            <person name="Yan M."/>
            <person name="Daum C."/>
            <person name="Ng V."/>
            <person name="Clum A."/>
            <person name="Steindorff A."/>
            <person name="Ohm R.A."/>
            <person name="Martin F."/>
            <person name="Silar P."/>
            <person name="Natvig D.O."/>
            <person name="Lalanne C."/>
            <person name="Gautier V."/>
            <person name="Ament-Velasquez S.L."/>
            <person name="Kruys A."/>
            <person name="Hutchinson M.I."/>
            <person name="Powell A.J."/>
            <person name="Barry K."/>
            <person name="Miller A.N."/>
            <person name="Grigoriev I.V."/>
            <person name="Debuchy R."/>
            <person name="Gladieux P."/>
            <person name="Hiltunen Thoren M."/>
            <person name="Johannesson H."/>
        </authorList>
    </citation>
    <scope>NUCLEOTIDE SEQUENCE</scope>
    <source>
        <strain evidence="1">SMH4131-1</strain>
    </source>
</reference>
<dbReference type="Proteomes" id="UP001286456">
    <property type="component" value="Unassembled WGS sequence"/>
</dbReference>
<proteinExistence type="predicted"/>
<dbReference type="AlphaFoldDB" id="A0AAE0M9H0"/>
<protein>
    <submittedName>
        <fullName evidence="1">Uncharacterized protein</fullName>
    </submittedName>
</protein>
<evidence type="ECO:0000313" key="1">
    <source>
        <dbReference type="EMBL" id="KAK3323870.1"/>
    </source>
</evidence>
<name>A0AAE0M9H0_9PEZI</name>
<keyword evidence="2" id="KW-1185">Reference proteome</keyword>
<organism evidence="1 2">
    <name type="scientific">Cercophora scortea</name>
    <dbReference type="NCBI Taxonomy" id="314031"/>
    <lineage>
        <taxon>Eukaryota</taxon>
        <taxon>Fungi</taxon>
        <taxon>Dikarya</taxon>
        <taxon>Ascomycota</taxon>
        <taxon>Pezizomycotina</taxon>
        <taxon>Sordariomycetes</taxon>
        <taxon>Sordariomycetidae</taxon>
        <taxon>Sordariales</taxon>
        <taxon>Lasiosphaeriaceae</taxon>
        <taxon>Cercophora</taxon>
    </lineage>
</organism>
<sequence>MSSSPHQSTRPLMTSARVHPSYLPFIHNASRSTGKGMKWVPPLVTLVGVGYGVAAYREAQIGKHLAETAAAEKAETERRRKNAALADAYGDRNSIEALEHAMRVYEAQQGNE</sequence>
<gene>
    <name evidence="1" type="ORF">B0T19DRAFT_215685</name>
</gene>
<comment type="caution">
    <text evidence="1">The sequence shown here is derived from an EMBL/GenBank/DDBJ whole genome shotgun (WGS) entry which is preliminary data.</text>
</comment>
<accession>A0AAE0M9H0</accession>
<evidence type="ECO:0000313" key="2">
    <source>
        <dbReference type="Proteomes" id="UP001286456"/>
    </source>
</evidence>